<evidence type="ECO:0000313" key="2">
    <source>
        <dbReference type="EMBL" id="CAD8081431.1"/>
    </source>
</evidence>
<comment type="caution">
    <text evidence="2">The sequence shown here is derived from an EMBL/GenBank/DDBJ whole genome shotgun (WGS) entry which is preliminary data.</text>
</comment>
<feature type="compositionally biased region" description="Acidic residues" evidence="1">
    <location>
        <begin position="426"/>
        <end position="440"/>
    </location>
</feature>
<accession>A0A8S1MTC1</accession>
<evidence type="ECO:0000256" key="1">
    <source>
        <dbReference type="SAM" id="MobiDB-lite"/>
    </source>
</evidence>
<sequence length="440" mass="52461">MQRDYYMTLEKFEKMFQRQPDGLACCKLCNKEILLLDTDEAEFWRHQVDREHLDSLINFYLTQDKDINVNKKGQIQIYEKNQPSSIEKKVNQFEKLMQKEAKRMIKTQQGSDQMKQIVDQLDRLMLKKQTNDEIIKKVKLNFPNIYSNDDNNLENGLYLTQNYKKQKKLDPQEIFSKSVEEYFNKFIVELIKKQQLTEVICFLLARIGISLKQICDINFTRIYQEINELNEICKDLPQIILTLNILKEMSSKLEQDVGEENQGFLIKQPKKPKALRKKLEGLRKTIRNETAFQDYKRFLEKLKVKSLNALFNSEIKNKMPQIKRRFSQDPIRKEQDEFYIDISNEDEDDGSLEADDQSAIFEGIESNPYKEQEQAQKQKLNENLQIKPFITNSRKPAYLEKVIEIIMEYECKRINQKQQKKNYEWNDQESSDDDNESSEQ</sequence>
<reference evidence="2" key="1">
    <citation type="submission" date="2021-01" db="EMBL/GenBank/DDBJ databases">
        <authorList>
            <consortium name="Genoscope - CEA"/>
            <person name="William W."/>
        </authorList>
    </citation>
    <scope>NUCLEOTIDE SEQUENCE</scope>
</reference>
<name>A0A8S1MTC1_9CILI</name>
<protein>
    <submittedName>
        <fullName evidence="2">Uncharacterized protein</fullName>
    </submittedName>
</protein>
<proteinExistence type="predicted"/>
<dbReference type="EMBL" id="CAJJDN010000042">
    <property type="protein sequence ID" value="CAD8081431.1"/>
    <property type="molecule type" value="Genomic_DNA"/>
</dbReference>
<gene>
    <name evidence="2" type="ORF">PSON_ATCC_30995.1.T0420028</name>
</gene>
<dbReference type="Proteomes" id="UP000692954">
    <property type="component" value="Unassembled WGS sequence"/>
</dbReference>
<dbReference type="AlphaFoldDB" id="A0A8S1MTC1"/>
<keyword evidence="3" id="KW-1185">Reference proteome</keyword>
<organism evidence="2 3">
    <name type="scientific">Paramecium sonneborni</name>
    <dbReference type="NCBI Taxonomy" id="65129"/>
    <lineage>
        <taxon>Eukaryota</taxon>
        <taxon>Sar</taxon>
        <taxon>Alveolata</taxon>
        <taxon>Ciliophora</taxon>
        <taxon>Intramacronucleata</taxon>
        <taxon>Oligohymenophorea</taxon>
        <taxon>Peniculida</taxon>
        <taxon>Parameciidae</taxon>
        <taxon>Paramecium</taxon>
    </lineage>
</organism>
<evidence type="ECO:0000313" key="3">
    <source>
        <dbReference type="Proteomes" id="UP000692954"/>
    </source>
</evidence>
<feature type="region of interest" description="Disordered" evidence="1">
    <location>
        <begin position="416"/>
        <end position="440"/>
    </location>
</feature>